<proteinExistence type="predicted"/>
<name>A0A9P6CTM7_9AGAR</name>
<protein>
    <submittedName>
        <fullName evidence="2">Uncharacterized protein</fullName>
    </submittedName>
</protein>
<organism evidence="2 3">
    <name type="scientific">Pholiota conissans</name>
    <dbReference type="NCBI Taxonomy" id="109636"/>
    <lineage>
        <taxon>Eukaryota</taxon>
        <taxon>Fungi</taxon>
        <taxon>Dikarya</taxon>
        <taxon>Basidiomycota</taxon>
        <taxon>Agaricomycotina</taxon>
        <taxon>Agaricomycetes</taxon>
        <taxon>Agaricomycetidae</taxon>
        <taxon>Agaricales</taxon>
        <taxon>Agaricineae</taxon>
        <taxon>Strophariaceae</taxon>
        <taxon>Pholiota</taxon>
    </lineage>
</organism>
<keyword evidence="3" id="KW-1185">Reference proteome</keyword>
<keyword evidence="1" id="KW-1133">Transmembrane helix</keyword>
<comment type="caution">
    <text evidence="2">The sequence shown here is derived from an EMBL/GenBank/DDBJ whole genome shotgun (WGS) entry which is preliminary data.</text>
</comment>
<keyword evidence="1" id="KW-0812">Transmembrane</keyword>
<feature type="transmembrane region" description="Helical" evidence="1">
    <location>
        <begin position="60"/>
        <end position="83"/>
    </location>
</feature>
<dbReference type="Proteomes" id="UP000807469">
    <property type="component" value="Unassembled WGS sequence"/>
</dbReference>
<gene>
    <name evidence="2" type="ORF">BDN70DRAFT_406647</name>
</gene>
<dbReference type="AlphaFoldDB" id="A0A9P6CTM7"/>
<sequence>MYGQRTTAFHIRSAGYLPRCDGENYYLLVSDLDPWSIIRAHIPLNRTTAVWCGANKSLWLWIWLRLCSCVLVRLSHVWLFLLLSDTYNSHTLDELII</sequence>
<evidence type="ECO:0000256" key="1">
    <source>
        <dbReference type="SAM" id="Phobius"/>
    </source>
</evidence>
<reference evidence="2" key="1">
    <citation type="submission" date="2020-11" db="EMBL/GenBank/DDBJ databases">
        <authorList>
            <consortium name="DOE Joint Genome Institute"/>
            <person name="Ahrendt S."/>
            <person name="Riley R."/>
            <person name="Andreopoulos W."/>
            <person name="Labutti K."/>
            <person name="Pangilinan J."/>
            <person name="Ruiz-Duenas F.J."/>
            <person name="Barrasa J.M."/>
            <person name="Sanchez-Garcia M."/>
            <person name="Camarero S."/>
            <person name="Miyauchi S."/>
            <person name="Serrano A."/>
            <person name="Linde D."/>
            <person name="Babiker R."/>
            <person name="Drula E."/>
            <person name="Ayuso-Fernandez I."/>
            <person name="Pacheco R."/>
            <person name="Padilla G."/>
            <person name="Ferreira P."/>
            <person name="Barriuso J."/>
            <person name="Kellner H."/>
            <person name="Castanera R."/>
            <person name="Alfaro M."/>
            <person name="Ramirez L."/>
            <person name="Pisabarro A.G."/>
            <person name="Kuo A."/>
            <person name="Tritt A."/>
            <person name="Lipzen A."/>
            <person name="He G."/>
            <person name="Yan M."/>
            <person name="Ng V."/>
            <person name="Cullen D."/>
            <person name="Martin F."/>
            <person name="Rosso M.-N."/>
            <person name="Henrissat B."/>
            <person name="Hibbett D."/>
            <person name="Martinez A.T."/>
            <person name="Grigoriev I.V."/>
        </authorList>
    </citation>
    <scope>NUCLEOTIDE SEQUENCE</scope>
    <source>
        <strain evidence="2">CIRM-BRFM 674</strain>
    </source>
</reference>
<keyword evidence="1" id="KW-0472">Membrane</keyword>
<dbReference type="EMBL" id="MU155465">
    <property type="protein sequence ID" value="KAF9473170.1"/>
    <property type="molecule type" value="Genomic_DNA"/>
</dbReference>
<evidence type="ECO:0000313" key="3">
    <source>
        <dbReference type="Proteomes" id="UP000807469"/>
    </source>
</evidence>
<accession>A0A9P6CTM7</accession>
<evidence type="ECO:0000313" key="2">
    <source>
        <dbReference type="EMBL" id="KAF9473170.1"/>
    </source>
</evidence>